<comment type="function">
    <text evidence="6">May be involved in cell wall biosynthesis.</text>
</comment>
<feature type="region of interest" description="Disordered" evidence="7">
    <location>
        <begin position="88"/>
        <end position="118"/>
    </location>
</feature>
<keyword evidence="6" id="KW-0333">Golgi apparatus</keyword>
<feature type="compositionally biased region" description="Basic and acidic residues" evidence="7">
    <location>
        <begin position="108"/>
        <end position="118"/>
    </location>
</feature>
<evidence type="ECO:0000256" key="6">
    <source>
        <dbReference type="RuleBase" id="RU367004"/>
    </source>
</evidence>
<keyword evidence="3 6" id="KW-0808">Transferase</keyword>
<evidence type="ECO:0000256" key="3">
    <source>
        <dbReference type="ARBA" id="ARBA00022679"/>
    </source>
</evidence>
<evidence type="ECO:0000256" key="1">
    <source>
        <dbReference type="ARBA" id="ARBA00010481"/>
    </source>
</evidence>
<evidence type="ECO:0000313" key="9">
    <source>
        <dbReference type="Proteomes" id="UP001497444"/>
    </source>
</evidence>
<dbReference type="InterPro" id="IPR004938">
    <property type="entry name" value="XG_FTase"/>
</dbReference>
<dbReference type="EMBL" id="OZ020112">
    <property type="protein sequence ID" value="CAK9265428.1"/>
    <property type="molecule type" value="Genomic_DNA"/>
</dbReference>
<keyword evidence="2 6" id="KW-0328">Glycosyltransferase</keyword>
<dbReference type="PANTHER" id="PTHR31889">
    <property type="entry name" value="FUCOSYLTRANSFERASE 2-RELATED"/>
    <property type="match status" value="1"/>
</dbReference>
<protein>
    <recommendedName>
        <fullName evidence="6">Fucosyltransferase</fullName>
        <ecNumber evidence="6">2.4.1.-</ecNumber>
    </recommendedName>
</protein>
<reference evidence="8" key="1">
    <citation type="submission" date="2024-02" db="EMBL/GenBank/DDBJ databases">
        <authorList>
            <consortium name="ELIXIR-Norway"/>
            <consortium name="Elixir Norway"/>
        </authorList>
    </citation>
    <scope>NUCLEOTIDE SEQUENCE</scope>
</reference>
<evidence type="ECO:0000256" key="4">
    <source>
        <dbReference type="ARBA" id="ARBA00023180"/>
    </source>
</evidence>
<comment type="subcellular location">
    <subcellularLocation>
        <location evidence="6">Golgi apparatus</location>
        <location evidence="6">Golgi stack membrane</location>
        <topology evidence="6">Single-pass type II membrane protein</topology>
    </subcellularLocation>
</comment>
<organism evidence="8 9">
    <name type="scientific">Sphagnum jensenii</name>
    <dbReference type="NCBI Taxonomy" id="128206"/>
    <lineage>
        <taxon>Eukaryota</taxon>
        <taxon>Viridiplantae</taxon>
        <taxon>Streptophyta</taxon>
        <taxon>Embryophyta</taxon>
        <taxon>Bryophyta</taxon>
        <taxon>Sphagnophytina</taxon>
        <taxon>Sphagnopsida</taxon>
        <taxon>Sphagnales</taxon>
        <taxon>Sphagnaceae</taxon>
        <taxon>Sphagnum</taxon>
    </lineage>
</organism>
<gene>
    <name evidence="8" type="ORF">CSSPJE1EN1_LOCUS10906</name>
</gene>
<dbReference type="EC" id="2.4.1.-" evidence="6"/>
<feature type="transmembrane region" description="Helical" evidence="6">
    <location>
        <begin position="21"/>
        <end position="42"/>
    </location>
</feature>
<evidence type="ECO:0000256" key="2">
    <source>
        <dbReference type="ARBA" id="ARBA00022676"/>
    </source>
</evidence>
<keyword evidence="9" id="KW-1185">Reference proteome</keyword>
<evidence type="ECO:0000256" key="7">
    <source>
        <dbReference type="SAM" id="MobiDB-lite"/>
    </source>
</evidence>
<keyword evidence="6" id="KW-0472">Membrane</keyword>
<keyword evidence="6" id="KW-0812">Transmembrane</keyword>
<keyword evidence="5 6" id="KW-0961">Cell wall biogenesis/degradation</keyword>
<name>A0ABP0WEY3_9BRYO</name>
<accession>A0ABP0WEY3</accession>
<dbReference type="Pfam" id="PF03254">
    <property type="entry name" value="XG_FTase"/>
    <property type="match status" value="1"/>
</dbReference>
<evidence type="ECO:0000313" key="8">
    <source>
        <dbReference type="EMBL" id="CAK9265428.1"/>
    </source>
</evidence>
<dbReference type="Proteomes" id="UP001497444">
    <property type="component" value="Chromosome 17"/>
</dbReference>
<sequence length="633" mass="71944">MKKRSPKISEQVPDWVQGSRPLRLIAVIIVFSIGLVLFNWVVQPSAQFVRNVKTSYDHLVPRELEVESVPDVDSLIRKIQEATRMALEGMSPQEEEEEQENNKEEDEQGGRQEDRATDVFGEEAREKWRQLNPCRSRSELPGLYSRRKFVRDVEPNVQWQRVLQEYEKLHRACIQKVGPGNLSEYFLTRSNTSGCKFAVGAIPPGAGLGNKVLSMASEFMYAVLTQRVFVVPTATEVPSIMCEPFEGSSWVVDPIGLFTPWQNHMKLWNTSQELYEEIDRARSGGESDDVLESWTYGVQTADPPSYTCHPGNRFFCDTEQAYLSQIPWLYFDGCIYFLPKLFSIPMFRMVLEELFPDRLALTHVLRAVMLPSDEVWSRIQQADHVFLKNADHRFGIQVRYREGRDQFWKHHNMVNKRVLECAVRNGILPGNMTGRIKPLPGGNPVCVKKQLQNESLNSEASSRASYEDLAYPKVNVTTIFITSLFQGLYDFMTEAFTRNPPATGEAIGLIQLTHDNTQTFSLEEDVQALTEIICLSLSDHLFVTPFSTFGGLAQGYGALTPWFIDIQKDSKSDCVRAQSMDTCYQLAANTFTCPYDVDLDGRSVFDVVPYIKNCLDVDVPNGLQLITANRTCV</sequence>
<dbReference type="PANTHER" id="PTHR31889:SF86">
    <property type="entry name" value="FUCOSYLTRANSFERASE"/>
    <property type="match status" value="1"/>
</dbReference>
<keyword evidence="6" id="KW-1133">Transmembrane helix</keyword>
<feature type="compositionally biased region" description="Acidic residues" evidence="7">
    <location>
        <begin position="93"/>
        <end position="107"/>
    </location>
</feature>
<proteinExistence type="inferred from homology"/>
<keyword evidence="4" id="KW-0325">Glycoprotein</keyword>
<comment type="similarity">
    <text evidence="1 6">Belongs to the glycosyltransferase 37 family.</text>
</comment>
<evidence type="ECO:0000256" key="5">
    <source>
        <dbReference type="ARBA" id="ARBA00023316"/>
    </source>
</evidence>